<dbReference type="FunFam" id="3.50.50.60:FF:000195">
    <property type="entry name" value="L-ornithine N(5)-monooxygenase"/>
    <property type="match status" value="1"/>
</dbReference>
<evidence type="ECO:0000256" key="1">
    <source>
        <dbReference type="ARBA" id="ARBA00001974"/>
    </source>
</evidence>
<dbReference type="SUPFAM" id="SSF51905">
    <property type="entry name" value="FAD/NAD(P)-binding domain"/>
    <property type="match status" value="1"/>
</dbReference>
<dbReference type="InterPro" id="IPR036188">
    <property type="entry name" value="FAD/NAD-bd_sf"/>
</dbReference>
<dbReference type="PANTHER" id="PTHR42802">
    <property type="entry name" value="MONOOXYGENASE"/>
    <property type="match status" value="1"/>
</dbReference>
<evidence type="ECO:0000256" key="10">
    <source>
        <dbReference type="ARBA" id="ARBA00023002"/>
    </source>
</evidence>
<dbReference type="EC" id="1.14.13.196" evidence="5"/>
<evidence type="ECO:0000256" key="8">
    <source>
        <dbReference type="ARBA" id="ARBA00022827"/>
    </source>
</evidence>
<dbReference type="Pfam" id="PF13434">
    <property type="entry name" value="Lys_Orn_oxgnase"/>
    <property type="match status" value="1"/>
</dbReference>
<dbReference type="OrthoDB" id="3519933at2759"/>
<comment type="catalytic activity">
    <reaction evidence="14">
        <text>L-ornithine + NADH + O2 = N(5)-hydroxy-L-ornithine + NAD(+) + H2O</text>
        <dbReference type="Rhea" id="RHEA:41512"/>
        <dbReference type="ChEBI" id="CHEBI:15377"/>
        <dbReference type="ChEBI" id="CHEBI:15379"/>
        <dbReference type="ChEBI" id="CHEBI:46911"/>
        <dbReference type="ChEBI" id="CHEBI:57540"/>
        <dbReference type="ChEBI" id="CHEBI:57945"/>
        <dbReference type="ChEBI" id="CHEBI:78275"/>
        <dbReference type="EC" id="1.14.13.196"/>
    </reaction>
</comment>
<evidence type="ECO:0000256" key="12">
    <source>
        <dbReference type="ARBA" id="ARBA00030351"/>
    </source>
</evidence>
<protein>
    <recommendedName>
        <fullName evidence="6">L-ornithine N(5)-monooxygenase</fullName>
        <ecNumber evidence="5">1.14.13.196</ecNumber>
    </recommendedName>
    <alternativeName>
        <fullName evidence="12">L-ornithine N(5)-oxygenase</fullName>
    </alternativeName>
</protein>
<keyword evidence="9" id="KW-0521">NADP</keyword>
<name>A0A9P6GR68_9PLEO</name>
<evidence type="ECO:0000256" key="6">
    <source>
        <dbReference type="ARBA" id="ARBA00018612"/>
    </source>
</evidence>
<evidence type="ECO:0000313" key="16">
    <source>
        <dbReference type="Proteomes" id="UP000756921"/>
    </source>
</evidence>
<dbReference type="Proteomes" id="UP000756921">
    <property type="component" value="Unassembled WGS sequence"/>
</dbReference>
<dbReference type="PANTHER" id="PTHR42802:SF1">
    <property type="entry name" value="L-ORNITHINE N(5)-MONOOXYGENASE"/>
    <property type="match status" value="1"/>
</dbReference>
<keyword evidence="8" id="KW-0274">FAD</keyword>
<dbReference type="PRINTS" id="PR00368">
    <property type="entry name" value="FADPNR"/>
</dbReference>
<accession>A0A9P6GR68</accession>
<evidence type="ECO:0000256" key="9">
    <source>
        <dbReference type="ARBA" id="ARBA00022857"/>
    </source>
</evidence>
<comment type="subunit">
    <text evidence="4">Homotetramer.</text>
</comment>
<evidence type="ECO:0000256" key="3">
    <source>
        <dbReference type="ARBA" id="ARBA00007588"/>
    </source>
</evidence>
<evidence type="ECO:0000256" key="13">
    <source>
        <dbReference type="ARBA" id="ARBA00047598"/>
    </source>
</evidence>
<keyword evidence="7" id="KW-0285">Flavoprotein</keyword>
<evidence type="ECO:0000256" key="11">
    <source>
        <dbReference type="ARBA" id="ARBA00023033"/>
    </source>
</evidence>
<evidence type="ECO:0000256" key="7">
    <source>
        <dbReference type="ARBA" id="ARBA00022630"/>
    </source>
</evidence>
<dbReference type="EMBL" id="WJXW01000002">
    <property type="protein sequence ID" value="KAF9740372.1"/>
    <property type="molecule type" value="Genomic_DNA"/>
</dbReference>
<evidence type="ECO:0000313" key="15">
    <source>
        <dbReference type="EMBL" id="KAF9740372.1"/>
    </source>
</evidence>
<comment type="pathway">
    <text evidence="2">Siderophore biosynthesis.</text>
</comment>
<comment type="caution">
    <text evidence="15">The sequence shown here is derived from an EMBL/GenBank/DDBJ whole genome shotgun (WGS) entry which is preliminary data.</text>
</comment>
<evidence type="ECO:0000256" key="4">
    <source>
        <dbReference type="ARBA" id="ARBA00011881"/>
    </source>
</evidence>
<dbReference type="GO" id="GO:0019290">
    <property type="term" value="P:siderophore biosynthetic process"/>
    <property type="evidence" value="ECO:0007669"/>
    <property type="project" value="UniProtKB-ARBA"/>
</dbReference>
<gene>
    <name evidence="15" type="ORF">PMIN01_03007</name>
</gene>
<comment type="cofactor">
    <cofactor evidence="1">
        <name>FAD</name>
        <dbReference type="ChEBI" id="CHEBI:57692"/>
    </cofactor>
</comment>
<keyword evidence="11" id="KW-0503">Monooxygenase</keyword>
<dbReference type="GO" id="GO:0006879">
    <property type="term" value="P:intracellular iron ion homeostasis"/>
    <property type="evidence" value="ECO:0007669"/>
    <property type="project" value="TreeGrafter"/>
</dbReference>
<comment type="catalytic activity">
    <reaction evidence="13">
        <text>L-ornithine + NADPH + O2 = N(5)-hydroxy-L-ornithine + NADP(+) + H2O</text>
        <dbReference type="Rhea" id="RHEA:41508"/>
        <dbReference type="ChEBI" id="CHEBI:15377"/>
        <dbReference type="ChEBI" id="CHEBI:15379"/>
        <dbReference type="ChEBI" id="CHEBI:46911"/>
        <dbReference type="ChEBI" id="CHEBI:57783"/>
        <dbReference type="ChEBI" id="CHEBI:58349"/>
        <dbReference type="ChEBI" id="CHEBI:78275"/>
        <dbReference type="EC" id="1.14.13.196"/>
    </reaction>
</comment>
<proteinExistence type="inferred from homology"/>
<dbReference type="GO" id="GO:0004497">
    <property type="term" value="F:monooxygenase activity"/>
    <property type="evidence" value="ECO:0007669"/>
    <property type="project" value="UniProtKB-KW"/>
</dbReference>
<organism evidence="15 16">
    <name type="scientific">Paraphaeosphaeria minitans</name>
    <dbReference type="NCBI Taxonomy" id="565426"/>
    <lineage>
        <taxon>Eukaryota</taxon>
        <taxon>Fungi</taxon>
        <taxon>Dikarya</taxon>
        <taxon>Ascomycota</taxon>
        <taxon>Pezizomycotina</taxon>
        <taxon>Dothideomycetes</taxon>
        <taxon>Pleosporomycetidae</taxon>
        <taxon>Pleosporales</taxon>
        <taxon>Massarineae</taxon>
        <taxon>Didymosphaeriaceae</taxon>
        <taxon>Paraphaeosphaeria</taxon>
    </lineage>
</organism>
<keyword evidence="16" id="KW-1185">Reference proteome</keyword>
<dbReference type="AlphaFoldDB" id="A0A9P6GR68"/>
<keyword evidence="10" id="KW-0560">Oxidoreductase</keyword>
<reference evidence="15" key="1">
    <citation type="journal article" date="2020" name="Mol. Plant Microbe Interact.">
        <title>Genome Sequence of the Biocontrol Agent Coniothyrium minitans strain Conio (IMI 134523).</title>
        <authorList>
            <person name="Patel D."/>
            <person name="Shittu T.A."/>
            <person name="Baroncelli R."/>
            <person name="Muthumeenakshi S."/>
            <person name="Osborne T.H."/>
            <person name="Janganan T.K."/>
            <person name="Sreenivasaprasad S."/>
        </authorList>
    </citation>
    <scope>NUCLEOTIDE SEQUENCE</scope>
    <source>
        <strain evidence="15">Conio</strain>
    </source>
</reference>
<evidence type="ECO:0000256" key="2">
    <source>
        <dbReference type="ARBA" id="ARBA00004924"/>
    </source>
</evidence>
<evidence type="ECO:0000256" key="14">
    <source>
        <dbReference type="ARBA" id="ARBA00049248"/>
    </source>
</evidence>
<evidence type="ECO:0000256" key="5">
    <source>
        <dbReference type="ARBA" id="ARBA00012881"/>
    </source>
</evidence>
<sequence>MAVPGGSIPSFGAIRYKSSGAPSHPKAASAVGVRKYSNQGCILYLVLLHQSPQSATPNAQCCQYTLAGLSNHQTTWRQPRKLPEAMSPHAVPMTDSEERPTPVQEAFTGFAANALDESHFPAFENRSHLRYTPEEEVHDLVCVGFGPASLAIATALHDAVDGTDPSLDLPNLQRQPPKVVFLEKQSGFAWHAGMLLPGARMQITFMKDMATLRNPRSEFTFINYLHQKDRLIEFTNLNTFLPQRIEYEDYMRWCASWFEEVVQYGQEVVKVMPEKSASGNGEIKTFVVTSRNLQTGQIESRRTKHVVIAAGGRPNLPPPFPSDHPRVIHSSKFRYISSEILTDHQKPYSVAVVGSGQSAAEIFDFLHTHYPNARTRLLIKQGALRPSDDSPFVNEIFNPSRVDSTFHRDPTLRTTAIADDKATNYGVVRLPLLEHMYETLYLQRITHGNTPAAEKTWPHAILPYRLVTAVHDSAVIPSGVGLTIHDRSPLYLSDTPKAAERTETLDVDAVFVATGYRRDLHETLLADSRHLMPGGDVEDARWSVQRDYRVKFADKAVGADAGVWLQGCNEQTHGLSDTLLSILANRGGDMVNAIFGGKGKGGCEERGGLEARE</sequence>
<comment type="similarity">
    <text evidence="3">Belongs to the lysine N(6)-hydroxylase/L-ornithine N(5)-oxygenase family.</text>
</comment>
<dbReference type="InterPro" id="IPR025700">
    <property type="entry name" value="Lys/Orn_oxygenase"/>
</dbReference>
<dbReference type="Gene3D" id="3.50.50.60">
    <property type="entry name" value="FAD/NAD(P)-binding domain"/>
    <property type="match status" value="1"/>
</dbReference>